<organism evidence="2 3">
    <name type="scientific">Neolewinella antarctica</name>
    <dbReference type="NCBI Taxonomy" id="442734"/>
    <lineage>
        <taxon>Bacteria</taxon>
        <taxon>Pseudomonadati</taxon>
        <taxon>Bacteroidota</taxon>
        <taxon>Saprospiria</taxon>
        <taxon>Saprospirales</taxon>
        <taxon>Lewinellaceae</taxon>
        <taxon>Neolewinella</taxon>
    </lineage>
</organism>
<protein>
    <recommendedName>
        <fullName evidence="4">Yip1 domain-containing protein</fullName>
    </recommendedName>
</protein>
<keyword evidence="1" id="KW-1133">Transmembrane helix</keyword>
<dbReference type="Proteomes" id="UP000770785">
    <property type="component" value="Unassembled WGS sequence"/>
</dbReference>
<proteinExistence type="predicted"/>
<dbReference type="EMBL" id="JAATJH010000001">
    <property type="protein sequence ID" value="NJC25121.1"/>
    <property type="molecule type" value="Genomic_DNA"/>
</dbReference>
<evidence type="ECO:0000313" key="2">
    <source>
        <dbReference type="EMBL" id="NJC25121.1"/>
    </source>
</evidence>
<feature type="transmembrane region" description="Helical" evidence="1">
    <location>
        <begin position="12"/>
        <end position="29"/>
    </location>
</feature>
<name>A0ABX0X7E8_9BACT</name>
<evidence type="ECO:0008006" key="4">
    <source>
        <dbReference type="Google" id="ProtNLM"/>
    </source>
</evidence>
<gene>
    <name evidence="2" type="ORF">GGR27_000602</name>
</gene>
<sequence length="202" mass="22966">MLVRFCSTILKTPAFFLFLLWLIPFGLLPEMQNILRDSGRTDTLFISPGFVVAVKLFSTNLILLWIGSTAIALNKYSSLRSIDKFVFVCYFAILLLVLLFSTPALFIILGIPPITLGLDSSPGAVAEILKTLLPLAAILMLWLFIRATIAIRKHLFKNRWYHQITVILFFIFFPIGIFIIAPKVRRFMLRKQAPEPADHLVI</sequence>
<feature type="transmembrane region" description="Helical" evidence="1">
    <location>
        <begin position="131"/>
        <end position="149"/>
    </location>
</feature>
<comment type="caution">
    <text evidence="2">The sequence shown here is derived from an EMBL/GenBank/DDBJ whole genome shotgun (WGS) entry which is preliminary data.</text>
</comment>
<feature type="transmembrane region" description="Helical" evidence="1">
    <location>
        <begin position="49"/>
        <end position="73"/>
    </location>
</feature>
<accession>A0ABX0X7E8</accession>
<feature type="transmembrane region" description="Helical" evidence="1">
    <location>
        <begin position="85"/>
        <end position="111"/>
    </location>
</feature>
<reference evidence="2 3" key="1">
    <citation type="submission" date="2020-03" db="EMBL/GenBank/DDBJ databases">
        <title>Genomic Encyclopedia of Type Strains, Phase IV (KMG-IV): sequencing the most valuable type-strain genomes for metagenomic binning, comparative biology and taxonomic classification.</title>
        <authorList>
            <person name="Goeker M."/>
        </authorList>
    </citation>
    <scope>NUCLEOTIDE SEQUENCE [LARGE SCALE GENOMIC DNA]</scope>
    <source>
        <strain evidence="2 3">DSM 105096</strain>
    </source>
</reference>
<evidence type="ECO:0000313" key="3">
    <source>
        <dbReference type="Proteomes" id="UP000770785"/>
    </source>
</evidence>
<keyword evidence="1" id="KW-0472">Membrane</keyword>
<feature type="transmembrane region" description="Helical" evidence="1">
    <location>
        <begin position="161"/>
        <end position="181"/>
    </location>
</feature>
<evidence type="ECO:0000256" key="1">
    <source>
        <dbReference type="SAM" id="Phobius"/>
    </source>
</evidence>
<keyword evidence="3" id="KW-1185">Reference proteome</keyword>
<keyword evidence="1" id="KW-0812">Transmembrane</keyword>